<keyword evidence="2" id="KW-1185">Reference proteome</keyword>
<evidence type="ECO:0000313" key="1">
    <source>
        <dbReference type="EMBL" id="GME97104.1"/>
    </source>
</evidence>
<comment type="caution">
    <text evidence="1">The sequence shown here is derived from an EMBL/GenBank/DDBJ whole genome shotgun (WGS) entry which is preliminary data.</text>
</comment>
<reference evidence="1" key="1">
    <citation type="submission" date="2023-04" db="EMBL/GenBank/DDBJ databases">
        <title>Ambrosiozyma monospora NBRC 10751.</title>
        <authorList>
            <person name="Ichikawa N."/>
            <person name="Sato H."/>
            <person name="Tonouchi N."/>
        </authorList>
    </citation>
    <scope>NUCLEOTIDE SEQUENCE</scope>
    <source>
        <strain evidence="1">NBRC 10751</strain>
    </source>
</reference>
<proteinExistence type="predicted"/>
<gene>
    <name evidence="1" type="ORF">Amon02_001016000</name>
</gene>
<protein>
    <submittedName>
        <fullName evidence="1">Unnamed protein product</fullName>
    </submittedName>
</protein>
<dbReference type="EMBL" id="BSXS01009987">
    <property type="protein sequence ID" value="GME97104.1"/>
    <property type="molecule type" value="Genomic_DNA"/>
</dbReference>
<accession>A0ACB5TY29</accession>
<dbReference type="Proteomes" id="UP001165064">
    <property type="component" value="Unassembled WGS sequence"/>
</dbReference>
<name>A0ACB5TY29_AMBMO</name>
<sequence>MPSSSSSASANKTSDSTAIRTTVSHTSGSSIPIKKNTQKHDRQTVSQKATPTSLPPRKLEVHHKKDNGTEKEKSFDNSDVSILGSSTQASAPPVLSQPIQPVAQSPAAGSSGSPKSFYDKMISNKKKKYLQNKQATEATEKQSKHKTKKTDESKQKNHDDVLVLASSSQSQSQSQSQHSQSQTGSQDSFIVFSTEDKSNDHPLSLQQTQSQQQGPNQNQTQKKPVNSIGSLSQIPDLHHTETSTSTFPSTQIVDDTDPRNSTT</sequence>
<evidence type="ECO:0000313" key="2">
    <source>
        <dbReference type="Proteomes" id="UP001165064"/>
    </source>
</evidence>
<organism evidence="1 2">
    <name type="scientific">Ambrosiozyma monospora</name>
    <name type="common">Yeast</name>
    <name type="synonym">Endomycopsis monosporus</name>
    <dbReference type="NCBI Taxonomy" id="43982"/>
    <lineage>
        <taxon>Eukaryota</taxon>
        <taxon>Fungi</taxon>
        <taxon>Dikarya</taxon>
        <taxon>Ascomycota</taxon>
        <taxon>Saccharomycotina</taxon>
        <taxon>Pichiomycetes</taxon>
        <taxon>Pichiales</taxon>
        <taxon>Pichiaceae</taxon>
        <taxon>Ambrosiozyma</taxon>
    </lineage>
</organism>